<dbReference type="OrthoDB" id="8688418at2"/>
<keyword evidence="1 2" id="KW-0238">DNA-binding</keyword>
<feature type="DNA-binding region" description="H-T-H motif" evidence="2">
    <location>
        <begin position="37"/>
        <end position="56"/>
    </location>
</feature>
<gene>
    <name evidence="4" type="ORF">FVP77_14355</name>
</gene>
<dbReference type="InterPro" id="IPR023772">
    <property type="entry name" value="DNA-bd_HTH_TetR-type_CS"/>
</dbReference>
<evidence type="ECO:0000259" key="3">
    <source>
        <dbReference type="PROSITE" id="PS50977"/>
    </source>
</evidence>
<dbReference type="Pfam" id="PF00440">
    <property type="entry name" value="TetR_N"/>
    <property type="match status" value="1"/>
</dbReference>
<dbReference type="Proteomes" id="UP000321034">
    <property type="component" value="Unassembled WGS sequence"/>
</dbReference>
<comment type="caution">
    <text evidence="4">The sequence shown here is derived from an EMBL/GenBank/DDBJ whole genome shotgun (WGS) entry which is preliminary data.</text>
</comment>
<reference evidence="4 5" key="1">
    <citation type="submission" date="2019-08" db="EMBL/GenBank/DDBJ databases">
        <authorList>
            <person name="Dong K."/>
        </authorList>
    </citation>
    <scope>NUCLEOTIDE SEQUENCE [LARGE SCALE GENOMIC DNA]</scope>
    <source>
        <strain evidence="4 5">JCM14558</strain>
    </source>
</reference>
<dbReference type="AlphaFoldDB" id="A0A5C8HXP7"/>
<dbReference type="RefSeq" id="WP_147895240.1">
    <property type="nucleotide sequence ID" value="NZ_BAAANR010000001.1"/>
</dbReference>
<sequence length="213" mass="23282">MIDSANDRRDQRRLDVTRALIGAARVLTAERGLSGFTVEDVAAAADVSRRTFFNYFASKEDAVLGFPIQRSDDAAIEAFLLRKDDAGAALSPSLLLDLALLHEARWHTLDIAPDTVAQLVAAVDREPRLLGRMLEVVVQGEQFDAELIEKRENLAPGDLRAQAAAQIVGTLSRATTHEFMQPSNTDPYLAIFERRVSAALALFASQNPSIGRP</sequence>
<evidence type="ECO:0000256" key="1">
    <source>
        <dbReference type="ARBA" id="ARBA00023125"/>
    </source>
</evidence>
<dbReference type="EMBL" id="VRSV01000002">
    <property type="protein sequence ID" value="TXK10042.1"/>
    <property type="molecule type" value="Genomic_DNA"/>
</dbReference>
<protein>
    <submittedName>
        <fullName evidence="4">TetR family transcriptional regulator</fullName>
    </submittedName>
</protein>
<evidence type="ECO:0000313" key="4">
    <source>
        <dbReference type="EMBL" id="TXK10042.1"/>
    </source>
</evidence>
<dbReference type="SUPFAM" id="SSF46689">
    <property type="entry name" value="Homeodomain-like"/>
    <property type="match status" value="1"/>
</dbReference>
<name>A0A5C8HXP7_9MICO</name>
<keyword evidence="5" id="KW-1185">Reference proteome</keyword>
<proteinExistence type="predicted"/>
<dbReference type="Gene3D" id="1.10.357.10">
    <property type="entry name" value="Tetracycline Repressor, domain 2"/>
    <property type="match status" value="1"/>
</dbReference>
<dbReference type="PROSITE" id="PS50977">
    <property type="entry name" value="HTH_TETR_2"/>
    <property type="match status" value="1"/>
</dbReference>
<dbReference type="GO" id="GO:0003677">
    <property type="term" value="F:DNA binding"/>
    <property type="evidence" value="ECO:0007669"/>
    <property type="project" value="UniProtKB-UniRule"/>
</dbReference>
<dbReference type="InterPro" id="IPR001647">
    <property type="entry name" value="HTH_TetR"/>
</dbReference>
<organism evidence="4 5">
    <name type="scientific">Microbacterium hatanonis</name>
    <dbReference type="NCBI Taxonomy" id="404366"/>
    <lineage>
        <taxon>Bacteria</taxon>
        <taxon>Bacillati</taxon>
        <taxon>Actinomycetota</taxon>
        <taxon>Actinomycetes</taxon>
        <taxon>Micrococcales</taxon>
        <taxon>Microbacteriaceae</taxon>
        <taxon>Microbacterium</taxon>
    </lineage>
</organism>
<evidence type="ECO:0000256" key="2">
    <source>
        <dbReference type="PROSITE-ProRule" id="PRU00335"/>
    </source>
</evidence>
<feature type="domain" description="HTH tetR-type" evidence="3">
    <location>
        <begin position="14"/>
        <end position="74"/>
    </location>
</feature>
<evidence type="ECO:0000313" key="5">
    <source>
        <dbReference type="Proteomes" id="UP000321034"/>
    </source>
</evidence>
<accession>A0A5C8HXP7</accession>
<dbReference type="PROSITE" id="PS01081">
    <property type="entry name" value="HTH_TETR_1"/>
    <property type="match status" value="1"/>
</dbReference>
<dbReference type="PRINTS" id="PR00455">
    <property type="entry name" value="HTHTETR"/>
</dbReference>
<dbReference type="InterPro" id="IPR009057">
    <property type="entry name" value="Homeodomain-like_sf"/>
</dbReference>